<dbReference type="InterPro" id="IPR054722">
    <property type="entry name" value="PolX-like_BBD"/>
</dbReference>
<organism evidence="2 3">
    <name type="scientific">Populus trichocarpa</name>
    <name type="common">Western balsam poplar</name>
    <name type="synonym">Populus balsamifera subsp. trichocarpa</name>
    <dbReference type="NCBI Taxonomy" id="3694"/>
    <lineage>
        <taxon>Eukaryota</taxon>
        <taxon>Viridiplantae</taxon>
        <taxon>Streptophyta</taxon>
        <taxon>Embryophyta</taxon>
        <taxon>Tracheophyta</taxon>
        <taxon>Spermatophyta</taxon>
        <taxon>Magnoliopsida</taxon>
        <taxon>eudicotyledons</taxon>
        <taxon>Gunneridae</taxon>
        <taxon>Pentapetalae</taxon>
        <taxon>rosids</taxon>
        <taxon>fabids</taxon>
        <taxon>Malpighiales</taxon>
        <taxon>Salicaceae</taxon>
        <taxon>Saliceae</taxon>
        <taxon>Populus</taxon>
    </lineage>
</organism>
<evidence type="ECO:0000313" key="3">
    <source>
        <dbReference type="Proteomes" id="UP000006729"/>
    </source>
</evidence>
<reference evidence="2 3" key="1">
    <citation type="journal article" date="2006" name="Science">
        <title>The genome of black cottonwood, Populus trichocarpa (Torr. &amp; Gray).</title>
        <authorList>
            <person name="Tuskan G.A."/>
            <person name="Difazio S."/>
            <person name="Jansson S."/>
            <person name="Bohlmann J."/>
            <person name="Grigoriev I."/>
            <person name="Hellsten U."/>
            <person name="Putnam N."/>
            <person name="Ralph S."/>
            <person name="Rombauts S."/>
            <person name="Salamov A."/>
            <person name="Schein J."/>
            <person name="Sterck L."/>
            <person name="Aerts A."/>
            <person name="Bhalerao R.R."/>
            <person name="Bhalerao R.P."/>
            <person name="Blaudez D."/>
            <person name="Boerjan W."/>
            <person name="Brun A."/>
            <person name="Brunner A."/>
            <person name="Busov V."/>
            <person name="Campbell M."/>
            <person name="Carlson J."/>
            <person name="Chalot M."/>
            <person name="Chapman J."/>
            <person name="Chen G.L."/>
            <person name="Cooper D."/>
            <person name="Coutinho P.M."/>
            <person name="Couturier J."/>
            <person name="Covert S."/>
            <person name="Cronk Q."/>
            <person name="Cunningham R."/>
            <person name="Davis J."/>
            <person name="Degroeve S."/>
            <person name="Dejardin A."/>
            <person name="Depamphilis C."/>
            <person name="Detter J."/>
            <person name="Dirks B."/>
            <person name="Dubchak I."/>
            <person name="Duplessis S."/>
            <person name="Ehlting J."/>
            <person name="Ellis B."/>
            <person name="Gendler K."/>
            <person name="Goodstein D."/>
            <person name="Gribskov M."/>
            <person name="Grimwood J."/>
            <person name="Groover A."/>
            <person name="Gunter L."/>
            <person name="Hamberger B."/>
            <person name="Heinze B."/>
            <person name="Helariutta Y."/>
            <person name="Henrissat B."/>
            <person name="Holligan D."/>
            <person name="Holt R."/>
            <person name="Huang W."/>
            <person name="Islam-Faridi N."/>
            <person name="Jones S."/>
            <person name="Jones-Rhoades M."/>
            <person name="Jorgensen R."/>
            <person name="Joshi C."/>
            <person name="Kangasjarvi J."/>
            <person name="Karlsson J."/>
            <person name="Kelleher C."/>
            <person name="Kirkpatrick R."/>
            <person name="Kirst M."/>
            <person name="Kohler A."/>
            <person name="Kalluri U."/>
            <person name="Larimer F."/>
            <person name="Leebens-Mack J."/>
            <person name="Leple J.C."/>
            <person name="Locascio P."/>
            <person name="Lou Y."/>
            <person name="Lucas S."/>
            <person name="Martin F."/>
            <person name="Montanini B."/>
            <person name="Napoli C."/>
            <person name="Nelson D.R."/>
            <person name="Nelson C."/>
            <person name="Nieminen K."/>
            <person name="Nilsson O."/>
            <person name="Pereda V."/>
            <person name="Peter G."/>
            <person name="Philippe R."/>
            <person name="Pilate G."/>
            <person name="Poliakov A."/>
            <person name="Razumovskaya J."/>
            <person name="Richardson P."/>
            <person name="Rinaldi C."/>
            <person name="Ritland K."/>
            <person name="Rouze P."/>
            <person name="Ryaboy D."/>
            <person name="Schmutz J."/>
            <person name="Schrader J."/>
            <person name="Segerman B."/>
            <person name="Shin H."/>
            <person name="Siddiqui A."/>
            <person name="Sterky F."/>
            <person name="Terry A."/>
            <person name="Tsai C.J."/>
            <person name="Uberbacher E."/>
            <person name="Unneberg P."/>
            <person name="Vahala J."/>
            <person name="Wall K."/>
            <person name="Wessler S."/>
            <person name="Yang G."/>
            <person name="Yin T."/>
            <person name="Douglas C."/>
            <person name="Marra M."/>
            <person name="Sandberg G."/>
            <person name="Van de Peer Y."/>
            <person name="Rokhsar D."/>
        </authorList>
    </citation>
    <scope>NUCLEOTIDE SEQUENCE [LARGE SCALE GENOMIC DNA]</scope>
    <source>
        <strain evidence="3">cv. Nisqually</strain>
    </source>
</reference>
<dbReference type="EMBL" id="CM009304">
    <property type="protein sequence ID" value="PNT00805.1"/>
    <property type="molecule type" value="Genomic_DNA"/>
</dbReference>
<accession>A0A2K1XJ50</accession>
<gene>
    <name evidence="2" type="ORF">POPTR_015G067900</name>
</gene>
<protein>
    <recommendedName>
        <fullName evidence="1">Retrovirus-related Pol polyprotein from transposon TNT 1-94-like beta-barrel domain-containing protein</fullName>
    </recommendedName>
</protein>
<dbReference type="Pfam" id="PF22936">
    <property type="entry name" value="Pol_BBD"/>
    <property type="match status" value="1"/>
</dbReference>
<feature type="domain" description="Retrovirus-related Pol polyprotein from transposon TNT 1-94-like beta-barrel" evidence="1">
    <location>
        <begin position="12"/>
        <end position="88"/>
    </location>
</feature>
<evidence type="ECO:0000313" key="2">
    <source>
        <dbReference type="EMBL" id="PNT00805.1"/>
    </source>
</evidence>
<dbReference type="AlphaFoldDB" id="A0A2K1XJ50"/>
<keyword evidence="3" id="KW-1185">Reference proteome</keyword>
<dbReference type="InParanoid" id="A0A2K1XJ50"/>
<dbReference type="Proteomes" id="UP000006729">
    <property type="component" value="Chromosome 15"/>
</dbReference>
<evidence type="ECO:0000259" key="1">
    <source>
        <dbReference type="Pfam" id="PF22936"/>
    </source>
</evidence>
<proteinExistence type="predicted"/>
<name>A0A2K1XJ50_POPTR</name>
<sequence length="107" mass="12504">MTFHYEDLYLSNSATTHTILKEKKYFEYLTLTKANITTISGPINMIKDSGRANILLPNNTKLDIKDVLYSPEFRRNLPSFKDICANGYHIETIDEDKKEYLYIISYI</sequence>